<dbReference type="Gramene" id="TVU41140">
    <property type="protein sequence ID" value="TVU41140"/>
    <property type="gene ID" value="EJB05_14636"/>
</dbReference>
<accession>A0A5J9W1D4</accession>
<dbReference type="SUPFAM" id="SSF52058">
    <property type="entry name" value="L domain-like"/>
    <property type="match status" value="1"/>
</dbReference>
<dbReference type="InterPro" id="IPR001810">
    <property type="entry name" value="F-box_dom"/>
</dbReference>
<comment type="caution">
    <text evidence="2">The sequence shown here is derived from an EMBL/GenBank/DDBJ whole genome shotgun (WGS) entry which is preliminary data.</text>
</comment>
<proteinExistence type="predicted"/>
<reference evidence="2 3" key="1">
    <citation type="journal article" date="2019" name="Sci. Rep.">
        <title>A high-quality genome of Eragrostis curvula grass provides insights into Poaceae evolution and supports new strategies to enhance forage quality.</title>
        <authorList>
            <person name="Carballo J."/>
            <person name="Santos B.A.C.M."/>
            <person name="Zappacosta D."/>
            <person name="Garbus I."/>
            <person name="Selva J.P."/>
            <person name="Gallo C.A."/>
            <person name="Diaz A."/>
            <person name="Albertini E."/>
            <person name="Caccamo M."/>
            <person name="Echenique V."/>
        </authorList>
    </citation>
    <scope>NUCLEOTIDE SEQUENCE [LARGE SCALE GENOMIC DNA]</scope>
    <source>
        <strain evidence="3">cv. Victoria</strain>
        <tissue evidence="2">Leaf</tissue>
    </source>
</reference>
<organism evidence="2 3">
    <name type="scientific">Eragrostis curvula</name>
    <name type="common">weeping love grass</name>
    <dbReference type="NCBI Taxonomy" id="38414"/>
    <lineage>
        <taxon>Eukaryota</taxon>
        <taxon>Viridiplantae</taxon>
        <taxon>Streptophyta</taxon>
        <taxon>Embryophyta</taxon>
        <taxon>Tracheophyta</taxon>
        <taxon>Spermatophyta</taxon>
        <taxon>Magnoliopsida</taxon>
        <taxon>Liliopsida</taxon>
        <taxon>Poales</taxon>
        <taxon>Poaceae</taxon>
        <taxon>PACMAD clade</taxon>
        <taxon>Chloridoideae</taxon>
        <taxon>Eragrostideae</taxon>
        <taxon>Eragrostidinae</taxon>
        <taxon>Eragrostis</taxon>
    </lineage>
</organism>
<gene>
    <name evidence="2" type="ORF">EJB05_14636</name>
</gene>
<protein>
    <recommendedName>
        <fullName evidence="1">F-box domain-containing protein</fullName>
    </recommendedName>
</protein>
<dbReference type="Gene3D" id="1.20.1280.50">
    <property type="match status" value="1"/>
</dbReference>
<evidence type="ECO:0000259" key="1">
    <source>
        <dbReference type="PROSITE" id="PS50181"/>
    </source>
</evidence>
<feature type="domain" description="F-box" evidence="1">
    <location>
        <begin position="33"/>
        <end position="80"/>
    </location>
</feature>
<sequence>MDSPSPPPADAADDFISQNKRIRYEAQQPVQNHDRISTLPDDLLIKILSLMTVREAAVTDCLSNRWRHLWENTDNLILDVHTMGMQVPENHLWSSEDTEFVNKVNGVLRHHNAIGIKKFKVKFPLSFGAHASALDRWVEFAAASGSEELDVILNGPVPAPDAEPYSFPLKYFVDLSGCRLRRLILSACRLETAPANLSGFCYLEGLKLNCVSVVDSVVQNIMSCCCALRHLSLRRCHQLINVRTSHAKLVHLEFLLCTRLVSISIHAEKLRTFSYKGRKINIDYECAPVLSNLCVLFVKASECPLYFIGALPKLRTVILQFPSPVEVPCVLQHSVGFAALKEIMLCLLTSWEKSICSVVNLLKAAPRVEILKLEVYENSLQSPTELKIKWPEKGTLKRLHTIRIGGFSGEPELMELLVFLLGRSPVLKTLLIDTHRSYYKAWCNGWKREVSEDDTRCNYARELALSHLAPIVPSTVKFSAM</sequence>
<dbReference type="SUPFAM" id="SSF81383">
    <property type="entry name" value="F-box domain"/>
    <property type="match status" value="1"/>
</dbReference>
<dbReference type="CDD" id="cd22160">
    <property type="entry name" value="F-box_AtFBL13-like"/>
    <property type="match status" value="1"/>
</dbReference>
<dbReference type="EMBL" id="RWGY01000007">
    <property type="protein sequence ID" value="TVU41140.1"/>
    <property type="molecule type" value="Genomic_DNA"/>
</dbReference>
<dbReference type="PANTHER" id="PTHR34145">
    <property type="entry name" value="OS02G0105600 PROTEIN"/>
    <property type="match status" value="1"/>
</dbReference>
<dbReference type="AlphaFoldDB" id="A0A5J9W1D4"/>
<dbReference type="InterPro" id="IPR036047">
    <property type="entry name" value="F-box-like_dom_sf"/>
</dbReference>
<evidence type="ECO:0000313" key="3">
    <source>
        <dbReference type="Proteomes" id="UP000324897"/>
    </source>
</evidence>
<dbReference type="InterPro" id="IPR032675">
    <property type="entry name" value="LRR_dom_sf"/>
</dbReference>
<dbReference type="PANTHER" id="PTHR34145:SF28">
    <property type="entry name" value="F-BOX DOMAIN-CONTAINING PROTEIN"/>
    <property type="match status" value="1"/>
</dbReference>
<dbReference type="InterPro" id="IPR053781">
    <property type="entry name" value="F-box_AtFBL13-like"/>
</dbReference>
<evidence type="ECO:0000313" key="2">
    <source>
        <dbReference type="EMBL" id="TVU41140.1"/>
    </source>
</evidence>
<keyword evidence="3" id="KW-1185">Reference proteome</keyword>
<dbReference type="PROSITE" id="PS50181">
    <property type="entry name" value="FBOX"/>
    <property type="match status" value="1"/>
</dbReference>
<dbReference type="Pfam" id="PF23622">
    <property type="entry name" value="LRR_At1g61320_AtMIF1"/>
    <property type="match status" value="1"/>
</dbReference>
<dbReference type="InterPro" id="IPR053772">
    <property type="entry name" value="At1g61320/At1g61330-like"/>
</dbReference>
<dbReference type="OrthoDB" id="680793at2759"/>
<dbReference type="InterPro" id="IPR055357">
    <property type="entry name" value="LRR_At1g61320_AtMIF1"/>
</dbReference>
<name>A0A5J9W1D4_9POAL</name>
<dbReference type="Proteomes" id="UP000324897">
    <property type="component" value="Chromosome 4"/>
</dbReference>
<dbReference type="Pfam" id="PF00646">
    <property type="entry name" value="F-box"/>
    <property type="match status" value="1"/>
</dbReference>
<dbReference type="Gene3D" id="3.80.10.10">
    <property type="entry name" value="Ribonuclease Inhibitor"/>
    <property type="match status" value="1"/>
</dbReference>